<sequence length="54" mass="6094">MNIGERSGFSFQSMDYIDLKASELKRAGRRVQNLLTIFVNYGPTCGKTTLPIVR</sequence>
<name>A0ABT8BY94_9VIBR</name>
<proteinExistence type="predicted"/>
<protein>
    <submittedName>
        <fullName evidence="1">Uncharacterized protein</fullName>
    </submittedName>
</protein>
<keyword evidence="2" id="KW-1185">Reference proteome</keyword>
<evidence type="ECO:0000313" key="2">
    <source>
        <dbReference type="Proteomes" id="UP001238540"/>
    </source>
</evidence>
<dbReference type="EMBL" id="JAUFQC010000008">
    <property type="protein sequence ID" value="MDN3611062.1"/>
    <property type="molecule type" value="Genomic_DNA"/>
</dbReference>
<reference evidence="2" key="1">
    <citation type="journal article" date="2019" name="Int. J. Syst. Evol. Microbiol.">
        <title>The Global Catalogue of Microorganisms (GCM) 10K type strain sequencing project: providing services to taxonomists for standard genome sequencing and annotation.</title>
        <authorList>
            <consortium name="The Broad Institute Genomics Platform"/>
            <consortium name="The Broad Institute Genome Sequencing Center for Infectious Disease"/>
            <person name="Wu L."/>
            <person name="Ma J."/>
        </authorList>
    </citation>
    <scope>NUCLEOTIDE SEQUENCE [LARGE SCALE GENOMIC DNA]</scope>
    <source>
        <strain evidence="2">CECT 7398</strain>
    </source>
</reference>
<comment type="caution">
    <text evidence="1">The sequence shown here is derived from an EMBL/GenBank/DDBJ whole genome shotgun (WGS) entry which is preliminary data.</text>
</comment>
<dbReference type="Proteomes" id="UP001238540">
    <property type="component" value="Unassembled WGS sequence"/>
</dbReference>
<dbReference type="RefSeq" id="WP_290312611.1">
    <property type="nucleotide sequence ID" value="NZ_JAUFQC010000008.1"/>
</dbReference>
<organism evidence="1 2">
    <name type="scientific">Vibrio ostreicida</name>
    <dbReference type="NCBI Taxonomy" id="526588"/>
    <lineage>
        <taxon>Bacteria</taxon>
        <taxon>Pseudomonadati</taxon>
        <taxon>Pseudomonadota</taxon>
        <taxon>Gammaproteobacteria</taxon>
        <taxon>Vibrionales</taxon>
        <taxon>Vibrionaceae</taxon>
        <taxon>Vibrio</taxon>
    </lineage>
</organism>
<accession>A0ABT8BY94</accession>
<evidence type="ECO:0000313" key="1">
    <source>
        <dbReference type="EMBL" id="MDN3611062.1"/>
    </source>
</evidence>
<gene>
    <name evidence="1" type="ORF">QWZ16_15420</name>
</gene>